<proteinExistence type="inferred from homology"/>
<dbReference type="Proteomes" id="UP001165586">
    <property type="component" value="Unassembled WGS sequence"/>
</dbReference>
<name>A0ABT2GXY2_9MICO</name>
<protein>
    <submittedName>
        <fullName evidence="4">ROK family protein</fullName>
    </submittedName>
</protein>
<organism evidence="4 5">
    <name type="scientific">Herbiconiux daphne</name>
    <dbReference type="NCBI Taxonomy" id="2970914"/>
    <lineage>
        <taxon>Bacteria</taxon>
        <taxon>Bacillati</taxon>
        <taxon>Actinomycetota</taxon>
        <taxon>Actinomycetes</taxon>
        <taxon>Micrococcales</taxon>
        <taxon>Microbacteriaceae</taxon>
        <taxon>Herbiconiux</taxon>
    </lineage>
</organism>
<dbReference type="InterPro" id="IPR000835">
    <property type="entry name" value="HTH_MarR-typ"/>
</dbReference>
<dbReference type="SUPFAM" id="SSF53067">
    <property type="entry name" value="Actin-like ATPase domain"/>
    <property type="match status" value="1"/>
</dbReference>
<dbReference type="InterPro" id="IPR036388">
    <property type="entry name" value="WH-like_DNA-bd_sf"/>
</dbReference>
<evidence type="ECO:0000256" key="2">
    <source>
        <dbReference type="SAM" id="MobiDB-lite"/>
    </source>
</evidence>
<keyword evidence="5" id="KW-1185">Reference proteome</keyword>
<dbReference type="InterPro" id="IPR000600">
    <property type="entry name" value="ROK"/>
</dbReference>
<feature type="region of interest" description="Disordered" evidence="2">
    <location>
        <begin position="1"/>
        <end position="21"/>
    </location>
</feature>
<evidence type="ECO:0000313" key="5">
    <source>
        <dbReference type="Proteomes" id="UP001165586"/>
    </source>
</evidence>
<evidence type="ECO:0000259" key="3">
    <source>
        <dbReference type="Pfam" id="PF12802"/>
    </source>
</evidence>
<accession>A0ABT2GXY2</accession>
<dbReference type="InterPro" id="IPR036390">
    <property type="entry name" value="WH_DNA-bd_sf"/>
</dbReference>
<sequence length="411" mass="42593">MTAQNTAKSPRRSGARGNSLDDVRRNNLSAVLRLVHVTGSVTRAQLTRETGLNRSTIGALVGELVERGLVTETEPGTTRQVGRPSLVIKPGRRAVALAVNPELDAVTIGLVALGGQVIRRIRYDTVRVPPVEEVVNIVSAVVAGMRGELESSYATVGVGLAVPGLIRGRDGLVNLAPHLGWHQQPLAEMLQQSLGFPVFAANDAAAGALAESVFGAGRGVRNLVYLNGGASGIGGGVIVDGHLMTGESGYAGELGHTLVNSAGVLCHCGATGCLETEVTRAALLEALQVPGSRSEMLDEALRARFADPAAVDPALAELVNRQADFLSVTLRNAVNLFNPEVIVLGGFLGSLFEVAGDRIVDAVSTSAMRGPRDSVRIVRASLGRDLLMVGAAELAFAPVLADPAGNAPLVA</sequence>
<dbReference type="PANTHER" id="PTHR18964:SF149">
    <property type="entry name" value="BIFUNCTIONAL UDP-N-ACETYLGLUCOSAMINE 2-EPIMERASE_N-ACETYLMANNOSAMINE KINASE"/>
    <property type="match status" value="1"/>
</dbReference>
<dbReference type="Pfam" id="PF00480">
    <property type="entry name" value="ROK"/>
    <property type="match status" value="1"/>
</dbReference>
<evidence type="ECO:0000256" key="1">
    <source>
        <dbReference type="ARBA" id="ARBA00006479"/>
    </source>
</evidence>
<dbReference type="RefSeq" id="WP_259537471.1">
    <property type="nucleotide sequence ID" value="NZ_JANLCJ010000001.1"/>
</dbReference>
<comment type="caution">
    <text evidence="4">The sequence shown here is derived from an EMBL/GenBank/DDBJ whole genome shotgun (WGS) entry which is preliminary data.</text>
</comment>
<dbReference type="Gene3D" id="1.10.10.10">
    <property type="entry name" value="Winged helix-like DNA-binding domain superfamily/Winged helix DNA-binding domain"/>
    <property type="match status" value="1"/>
</dbReference>
<dbReference type="Pfam" id="PF12802">
    <property type="entry name" value="MarR_2"/>
    <property type="match status" value="1"/>
</dbReference>
<comment type="similarity">
    <text evidence="1">Belongs to the ROK (NagC/XylR) family.</text>
</comment>
<reference evidence="4" key="1">
    <citation type="submission" date="2022-08" db="EMBL/GenBank/DDBJ databases">
        <authorList>
            <person name="Deng Y."/>
            <person name="Han X.-F."/>
            <person name="Zhang Y.-Q."/>
        </authorList>
    </citation>
    <scope>NUCLEOTIDE SEQUENCE</scope>
    <source>
        <strain evidence="4">CPCC 203386</strain>
    </source>
</reference>
<dbReference type="InterPro" id="IPR043129">
    <property type="entry name" value="ATPase_NBD"/>
</dbReference>
<dbReference type="Gene3D" id="3.30.420.40">
    <property type="match status" value="2"/>
</dbReference>
<dbReference type="PANTHER" id="PTHR18964">
    <property type="entry name" value="ROK (REPRESSOR, ORF, KINASE) FAMILY"/>
    <property type="match status" value="1"/>
</dbReference>
<dbReference type="SUPFAM" id="SSF46785">
    <property type="entry name" value="Winged helix' DNA-binding domain"/>
    <property type="match status" value="1"/>
</dbReference>
<gene>
    <name evidence="4" type="ORF">N1032_03555</name>
</gene>
<dbReference type="EMBL" id="JANLCJ010000001">
    <property type="protein sequence ID" value="MCS5732818.1"/>
    <property type="molecule type" value="Genomic_DNA"/>
</dbReference>
<feature type="domain" description="HTH marR-type" evidence="3">
    <location>
        <begin position="31"/>
        <end position="77"/>
    </location>
</feature>
<evidence type="ECO:0000313" key="4">
    <source>
        <dbReference type="EMBL" id="MCS5732818.1"/>
    </source>
</evidence>